<dbReference type="PANTHER" id="PTHR33744:SF15">
    <property type="entry name" value="CARBOHYDRATE DIACID REGULATOR"/>
    <property type="match status" value="1"/>
</dbReference>
<sequence>MSVKILEHIAQDIAEKTSAVLGYPISITDNEGYIIGSTDKERLGLFHRPSLDVIRKKGLINCRNEGIGPILPGVSVPIMINNKAVGVLGIVGEPAEVEKYVHLVKNQVEMMCQDAFHKEMKELESKMVEVFIQQIIHYETDEQDERMIQYAKTLGYNQNLCRTCILIDIHRPIHTQAVSNELQDPYSLPYFQRDLLDYLYLIFRDSEEDIVSFINIEQLLIVKPTAAEQSYKALVSSLEQKLLKLNNFLETKYHLSASIAIGDIQKGISGIADSFRNAEKAMILGRKKAAESGIFIYNEKQTTFQLLPKDITPDLQRKLLNMIQPLTELDNYDILAATFLTYCQYNLNLSEAARNMFIHRNTIIYRLEKISEATAIDTGSFQDCMLLYMAIRCYEEVNEQPARTT</sequence>
<name>A0A1B9AAT9_9BACI</name>
<dbReference type="Pfam" id="PF05651">
    <property type="entry name" value="Diacid_rec"/>
    <property type="match status" value="1"/>
</dbReference>
<evidence type="ECO:0000313" key="5">
    <source>
        <dbReference type="EMBL" id="OCA80970.1"/>
    </source>
</evidence>
<gene>
    <name evidence="5" type="ORF">A8F95_17610</name>
</gene>
<accession>A0A1B9AAT9</accession>
<dbReference type="Gene3D" id="1.10.10.2840">
    <property type="entry name" value="PucR C-terminal helix-turn-helix domain"/>
    <property type="match status" value="1"/>
</dbReference>
<comment type="similarity">
    <text evidence="1">Belongs to the CdaR family.</text>
</comment>
<dbReference type="InterPro" id="IPR041522">
    <property type="entry name" value="CdaR_GGDEF"/>
</dbReference>
<dbReference type="InterPro" id="IPR051448">
    <property type="entry name" value="CdaR-like_regulators"/>
</dbReference>
<evidence type="ECO:0000313" key="6">
    <source>
        <dbReference type="Proteomes" id="UP000092578"/>
    </source>
</evidence>
<dbReference type="AlphaFoldDB" id="A0A1B9AAT9"/>
<dbReference type="EMBL" id="MAYT01000032">
    <property type="protein sequence ID" value="OCA80970.1"/>
    <property type="molecule type" value="Genomic_DNA"/>
</dbReference>
<dbReference type="InterPro" id="IPR025736">
    <property type="entry name" value="PucR_C-HTH_dom"/>
</dbReference>
<protein>
    <submittedName>
        <fullName evidence="5">Transcriptional regulator</fullName>
    </submittedName>
</protein>
<dbReference type="InterPro" id="IPR008599">
    <property type="entry name" value="Diacid_rec"/>
</dbReference>
<dbReference type="PANTHER" id="PTHR33744">
    <property type="entry name" value="CARBOHYDRATE DIACID REGULATOR"/>
    <property type="match status" value="1"/>
</dbReference>
<dbReference type="Pfam" id="PF17853">
    <property type="entry name" value="GGDEF_2"/>
    <property type="match status" value="1"/>
</dbReference>
<comment type="caution">
    <text evidence="5">The sequence shown here is derived from an EMBL/GenBank/DDBJ whole genome shotgun (WGS) entry which is preliminary data.</text>
</comment>
<evidence type="ECO:0000256" key="1">
    <source>
        <dbReference type="ARBA" id="ARBA00006754"/>
    </source>
</evidence>
<evidence type="ECO:0000259" key="4">
    <source>
        <dbReference type="Pfam" id="PF17853"/>
    </source>
</evidence>
<dbReference type="InterPro" id="IPR042070">
    <property type="entry name" value="PucR_C-HTH_sf"/>
</dbReference>
<dbReference type="Pfam" id="PF13556">
    <property type="entry name" value="HTH_30"/>
    <property type="match status" value="1"/>
</dbReference>
<evidence type="ECO:0000259" key="2">
    <source>
        <dbReference type="Pfam" id="PF05651"/>
    </source>
</evidence>
<feature type="domain" description="Putative sugar diacid recognition" evidence="2">
    <location>
        <begin position="7"/>
        <end position="134"/>
    </location>
</feature>
<reference evidence="6" key="1">
    <citation type="submission" date="2016-05" db="EMBL/GenBank/DDBJ databases">
        <authorList>
            <person name="Liu B."/>
            <person name="Wang J."/>
            <person name="Zhu Y."/>
            <person name="Liu G."/>
            <person name="Chen Q."/>
            <person name="Chen Z."/>
            <person name="Lan J."/>
            <person name="Che J."/>
            <person name="Ge C."/>
            <person name="Shi H."/>
            <person name="Pan Z."/>
            <person name="Liu X."/>
        </authorList>
    </citation>
    <scope>NUCLEOTIDE SEQUENCE [LARGE SCALE GENOMIC DNA]</scope>
    <source>
        <strain evidence="6">FJAT-27215</strain>
    </source>
</reference>
<evidence type="ECO:0000259" key="3">
    <source>
        <dbReference type="Pfam" id="PF13556"/>
    </source>
</evidence>
<dbReference type="Proteomes" id="UP000092578">
    <property type="component" value="Unassembled WGS sequence"/>
</dbReference>
<feature type="domain" description="CdaR GGDEF-like" evidence="4">
    <location>
        <begin position="142"/>
        <end position="281"/>
    </location>
</feature>
<keyword evidence="6" id="KW-1185">Reference proteome</keyword>
<proteinExistence type="inferred from homology"/>
<organism evidence="5 6">
    <name type="scientific">Pseudobacillus wudalianchiensis</name>
    <dbReference type="NCBI Taxonomy" id="1743143"/>
    <lineage>
        <taxon>Bacteria</taxon>
        <taxon>Bacillati</taxon>
        <taxon>Bacillota</taxon>
        <taxon>Bacilli</taxon>
        <taxon>Bacillales</taxon>
        <taxon>Bacillaceae</taxon>
        <taxon>Pseudobacillus</taxon>
    </lineage>
</organism>
<feature type="domain" description="PucR C-terminal helix-turn-helix" evidence="3">
    <location>
        <begin position="335"/>
        <end position="392"/>
    </location>
</feature>